<dbReference type="EMBL" id="JAHQCX010000007">
    <property type="protein sequence ID" value="MBU9726767.1"/>
    <property type="molecule type" value="Genomic_DNA"/>
</dbReference>
<gene>
    <name evidence="2" type="ORF">KTH90_12150</name>
</gene>
<protein>
    <submittedName>
        <fullName evidence="2">Uncharacterized protein</fullName>
    </submittedName>
</protein>
<dbReference type="Proteomes" id="UP001314681">
    <property type="component" value="Unassembled WGS sequence"/>
</dbReference>
<comment type="caution">
    <text evidence="2">The sequence shown here is derived from an EMBL/GenBank/DDBJ whole genome shotgun (WGS) entry which is preliminary data.</text>
</comment>
<evidence type="ECO:0000256" key="1">
    <source>
        <dbReference type="SAM" id="SignalP"/>
    </source>
</evidence>
<keyword evidence="1" id="KW-0732">Signal</keyword>
<accession>A0ABS6K8D2</accession>
<feature type="chain" id="PRO_5047212784" evidence="1">
    <location>
        <begin position="23"/>
        <end position="268"/>
    </location>
</feature>
<name>A0ABS6K8D2_9FIRM</name>
<dbReference type="RefSeq" id="WP_238726867.1">
    <property type="nucleotide sequence ID" value="NZ_JAHQCX010000007.1"/>
</dbReference>
<organism evidence="2 3">
    <name type="scientific">Diplocloster modestus</name>
    <dbReference type="NCBI Taxonomy" id="2850322"/>
    <lineage>
        <taxon>Bacteria</taxon>
        <taxon>Bacillati</taxon>
        <taxon>Bacillota</taxon>
        <taxon>Clostridia</taxon>
        <taxon>Lachnospirales</taxon>
        <taxon>Lachnospiraceae</taxon>
        <taxon>Diplocloster</taxon>
    </lineage>
</organism>
<reference evidence="2 3" key="1">
    <citation type="submission" date="2021-06" db="EMBL/GenBank/DDBJ databases">
        <title>Description of novel taxa of the family Lachnospiraceae.</title>
        <authorList>
            <person name="Chaplin A.V."/>
            <person name="Sokolova S.R."/>
            <person name="Pikina A.P."/>
            <person name="Korzhanova M."/>
            <person name="Belova V."/>
            <person name="Korostin D."/>
            <person name="Efimov B.A."/>
        </authorList>
    </citation>
    <scope>NUCLEOTIDE SEQUENCE [LARGE SCALE GENOMIC DNA]</scope>
    <source>
        <strain evidence="2 3">ASD4241</strain>
    </source>
</reference>
<proteinExistence type="predicted"/>
<sequence>MMKKFFATILAVVMVLPLAACGDSGPDVAALTESYNSLADAYNNMVTRATENGWNQDTEIADGLNEIVDEINTIKPIIEEPSDATQEQIDELKKSCDDLYAWVGDMSAIVSEPYVAASDTEDAAEGGTDASAEGGTGAAGTGVSLLDTLEFYSIPENIPGSSWDFSGGYLNGQEMNEEDAVSALEQYGGSLQILFKDDKNVSMLQGGGTLEGTYVQVDEGTFSIEFANSESELVYSALFTDVGGTPVMMLFPDNTGLNAIYFTQSSEE</sequence>
<evidence type="ECO:0000313" key="3">
    <source>
        <dbReference type="Proteomes" id="UP001314681"/>
    </source>
</evidence>
<evidence type="ECO:0000313" key="2">
    <source>
        <dbReference type="EMBL" id="MBU9726767.1"/>
    </source>
</evidence>
<keyword evidence="3" id="KW-1185">Reference proteome</keyword>
<feature type="signal peptide" evidence="1">
    <location>
        <begin position="1"/>
        <end position="22"/>
    </location>
</feature>